<dbReference type="PANTHER" id="PTHR33361:SF2">
    <property type="entry name" value="DUF885 DOMAIN-CONTAINING PROTEIN"/>
    <property type="match status" value="1"/>
</dbReference>
<gene>
    <name evidence="1" type="ORF">DIU77_010865</name>
    <name evidence="2" type="ORF">DIU77_03240</name>
</gene>
<protein>
    <submittedName>
        <fullName evidence="2">DUF885 domain-containing protein</fullName>
    </submittedName>
</protein>
<dbReference type="InterPro" id="IPR010281">
    <property type="entry name" value="DUF885"/>
</dbReference>
<reference evidence="2" key="1">
    <citation type="submission" date="2018-05" db="EMBL/GenBank/DDBJ databases">
        <authorList>
            <person name="Lanie J.A."/>
            <person name="Ng W.-L."/>
            <person name="Kazmierczak K.M."/>
            <person name="Andrzejewski T.M."/>
            <person name="Davidsen T.M."/>
            <person name="Wayne K.J."/>
            <person name="Tettelin H."/>
            <person name="Glass J.I."/>
            <person name="Rusch D."/>
            <person name="Podicherti R."/>
            <person name="Tsui H.-C.T."/>
            <person name="Winkler M.E."/>
        </authorList>
    </citation>
    <scope>NUCLEOTIDE SEQUENCE</scope>
    <source>
        <strain evidence="2">ZC4RG45</strain>
    </source>
</reference>
<proteinExistence type="predicted"/>
<organism evidence="2">
    <name type="scientific">Thermocrispum agreste</name>
    <dbReference type="NCBI Taxonomy" id="37925"/>
    <lineage>
        <taxon>Bacteria</taxon>
        <taxon>Bacillati</taxon>
        <taxon>Actinomycetota</taxon>
        <taxon>Actinomycetes</taxon>
        <taxon>Pseudonocardiales</taxon>
        <taxon>Pseudonocardiaceae</taxon>
        <taxon>Thermocrispum</taxon>
    </lineage>
</organism>
<evidence type="ECO:0000313" key="3">
    <source>
        <dbReference type="Proteomes" id="UP000249324"/>
    </source>
</evidence>
<reference evidence="1" key="4">
    <citation type="submission" date="2023-08" db="EMBL/GenBank/DDBJ databases">
        <authorList>
            <person name="Guima S.E.S."/>
            <person name="Martins L.F."/>
            <person name="Silva A.M."/>
            <person name="Setubal J.C."/>
        </authorList>
    </citation>
    <scope>NUCLEOTIDE SEQUENCE</scope>
    <source>
        <strain evidence="1">ZC4RG45</strain>
    </source>
</reference>
<reference evidence="1" key="2">
    <citation type="submission" date="2018-05" db="EMBL/GenBank/DDBJ databases">
        <authorList>
            <person name="Moura L."/>
            <person name="Setubal J.C."/>
        </authorList>
    </citation>
    <scope>NUCLEOTIDE SEQUENCE</scope>
    <source>
        <strain evidence="1">ZC4RG45</strain>
    </source>
</reference>
<dbReference type="STRING" id="1111738.GCA_000427905_00746"/>
<comment type="caution">
    <text evidence="2">The sequence shown here is derived from an EMBL/GenBank/DDBJ whole genome shotgun (WGS) entry which is preliminary data.</text>
</comment>
<dbReference type="EMBL" id="QGUI02000124">
    <property type="protein sequence ID" value="MFO7192731.1"/>
    <property type="molecule type" value="Genomic_DNA"/>
</dbReference>
<dbReference type="EMBL" id="QGUI01000076">
    <property type="protein sequence ID" value="PZN00614.1"/>
    <property type="molecule type" value="Genomic_DNA"/>
</dbReference>
<dbReference type="Pfam" id="PF05960">
    <property type="entry name" value="DUF885"/>
    <property type="match status" value="1"/>
</dbReference>
<accession>A0A2W4LSG5</accession>
<dbReference type="Proteomes" id="UP000249324">
    <property type="component" value="Unassembled WGS sequence"/>
</dbReference>
<reference evidence="1 3" key="3">
    <citation type="journal article" date="2021" name="BMC Genomics">
        <title>Genome-resolved metagenome and metatranscriptome analyses of thermophilic composting reveal key bacterial players and their metabolic interactions.</title>
        <authorList>
            <person name="Braga L.P.P."/>
            <person name="Pereira R.V."/>
            <person name="Martins L.F."/>
            <person name="Moura L.M.S."/>
            <person name="Sanchez F.B."/>
            <person name="Patane J.S.L."/>
            <person name="da Silva A.M."/>
            <person name="Setubal J.C."/>
        </authorList>
    </citation>
    <scope>NUCLEOTIDE SEQUENCE [LARGE SCALE GENOMIC DNA]</scope>
    <source>
        <strain evidence="1">ZC4RG45</strain>
    </source>
</reference>
<dbReference type="AlphaFoldDB" id="A0A2W4LSG5"/>
<evidence type="ECO:0000313" key="1">
    <source>
        <dbReference type="EMBL" id="MFO7192731.1"/>
    </source>
</evidence>
<evidence type="ECO:0000313" key="2">
    <source>
        <dbReference type="EMBL" id="PZN00614.1"/>
    </source>
</evidence>
<name>A0A2W4LSG5_9PSEU</name>
<sequence>MAEGIHDTCNTFVDEFAAAHPVEATSLGIPGHDDKLTDYSPDGVAQRAELARRALAAVRAAEPADDSERVAKAVFTERVGLAVELHEANLDLAPLNTIASPAHEIRMVFDLMPQRTAEDWQAIAARLHAVPAALAGYRASLLEALDRGRAPALRQVAKVAEQCEVWAGLHGSEGYFQKLASAAAGASIDEALRREVERRCAEAQEAYAEFAGFLRAELAPVARSTDAVGRDEYALWSRVFLGSAVDLEEAYEWGWHEFAELEREMRQIGQRIKPGGSLAEVAEALDADPRYRVVGQDAFQQWMQQHSDEAVRALQGTHFEIPGELTRLECLIAPPGGSVGAYYTGPSEDFSRPGRMWWSIPADREEFSTWRELSVVYHEGVPGHHLQIGTSVYEKSLNRFQRLMSTTSGLAEGWALYAELLMRDLGFLEDDGNLLGMLDGQLFRAARVIVDIGMHLELEIPRGTGFHEGERWTPDLGLEFMLTRTITDPAHVRDEIDRYLGWPGQAPAYKIGERLWLAAREDARRRAGAAFDLKEFHTRALRLGGMGLDTLREQLAALY</sequence>
<dbReference type="PANTHER" id="PTHR33361">
    <property type="entry name" value="GLR0591 PROTEIN"/>
    <property type="match status" value="1"/>
</dbReference>